<feature type="domain" description="WYL" evidence="1">
    <location>
        <begin position="247"/>
        <end position="305"/>
    </location>
</feature>
<dbReference type="InterPro" id="IPR023816">
    <property type="entry name" value="CRISPR-assoc_CYA0889"/>
</dbReference>
<sequence>MSDTVWAEPIYVPFLQWLVKGPLRQNLPQAVRLWVWLHILYGPQQQQLALPKTFTYADCRAAFFTASHPGTDAKPGHHDDLCPCEKCTAAWLFSPELGSTQPQWLQGPMPAAPARKQFLAALKQTGELPENIDRLLDAERPFAVTRRTLTSDLKRLHELGWLQQRENGYGRVASWPTYPAPPRASELTFLMQPDLAVIAANLSQEIEGTQRFFVHTDYVVPPDSHDRVEDWQDALRELWMKPPILPIKLSYWSASRLELCEVVVYPVCIYYYRRGPYLCGWGQVPGQIQDIDWRNYRLDRIEALTPLDWQEAVVPAKLKQAYDQKKLPLPENIQLWMAEAWGFDYYQPANQLLVRFDQEWEQRYIGKSLRHETFKRVSYAQAQSLISKTLTPKQQQKLLKVLATRPRQDAYYQAMYRHNDPNVRQRLRAWRPHIEVLLPWSLRQRFAQEVVEEAKCYAD</sequence>
<dbReference type="AlphaFoldDB" id="A0A2W4XAJ0"/>
<evidence type="ECO:0000313" key="3">
    <source>
        <dbReference type="Proteomes" id="UP000249794"/>
    </source>
</evidence>
<organism evidence="2 3">
    <name type="scientific">Phormidesmis priestleyi</name>
    <dbReference type="NCBI Taxonomy" id="268141"/>
    <lineage>
        <taxon>Bacteria</taxon>
        <taxon>Bacillati</taxon>
        <taxon>Cyanobacteriota</taxon>
        <taxon>Cyanophyceae</taxon>
        <taxon>Leptolyngbyales</taxon>
        <taxon>Leptolyngbyaceae</taxon>
        <taxon>Phormidesmis</taxon>
    </lineage>
</organism>
<evidence type="ECO:0000259" key="1">
    <source>
        <dbReference type="Pfam" id="PF13280"/>
    </source>
</evidence>
<dbReference type="NCBIfam" id="TIGR03985">
    <property type="entry name" value="TIGR03985 family CRISPR-associated protein"/>
    <property type="match status" value="1"/>
</dbReference>
<comment type="caution">
    <text evidence="2">The sequence shown here is derived from an EMBL/GenBank/DDBJ whole genome shotgun (WGS) entry which is preliminary data.</text>
</comment>
<reference evidence="2 3" key="2">
    <citation type="submission" date="2018-06" db="EMBL/GenBank/DDBJ databases">
        <title>Metagenomic assembly of (sub)arctic Cyanobacteria and their associated microbiome from non-axenic cultures.</title>
        <authorList>
            <person name="Baurain D."/>
        </authorList>
    </citation>
    <scope>NUCLEOTIDE SEQUENCE [LARGE SCALE GENOMIC DNA]</scope>
    <source>
        <strain evidence="2">ULC027bin1</strain>
    </source>
</reference>
<name>A0A2W4XAJ0_9CYAN</name>
<dbReference type="Pfam" id="PF13280">
    <property type="entry name" value="WYL"/>
    <property type="match status" value="1"/>
</dbReference>
<gene>
    <name evidence="2" type="ORF">DCF15_12650</name>
</gene>
<accession>A0A2W4XAJ0</accession>
<dbReference type="EMBL" id="QBMP01000128">
    <property type="protein sequence ID" value="PZO53452.1"/>
    <property type="molecule type" value="Genomic_DNA"/>
</dbReference>
<protein>
    <submittedName>
        <fullName evidence="2">TIGR03985 family CRISPR-associated protein</fullName>
    </submittedName>
</protein>
<proteinExistence type="predicted"/>
<dbReference type="InterPro" id="IPR026881">
    <property type="entry name" value="WYL_dom"/>
</dbReference>
<dbReference type="Proteomes" id="UP000249794">
    <property type="component" value="Unassembled WGS sequence"/>
</dbReference>
<reference evidence="3" key="1">
    <citation type="submission" date="2018-04" db="EMBL/GenBank/DDBJ databases">
        <authorList>
            <person name="Cornet L."/>
        </authorList>
    </citation>
    <scope>NUCLEOTIDE SEQUENCE [LARGE SCALE GENOMIC DNA]</scope>
</reference>
<evidence type="ECO:0000313" key="2">
    <source>
        <dbReference type="EMBL" id="PZO53452.1"/>
    </source>
</evidence>